<accession>A0A4Z2F8Y3</accession>
<feature type="compositionally biased region" description="Basic and acidic residues" evidence="1">
    <location>
        <begin position="79"/>
        <end position="95"/>
    </location>
</feature>
<sequence>MRNHAVKGSRNLRCGETTGERRGHGSQLTERVIGKEEGGLGVGEQESLCEVSGLTRKDRKDQASERDTNQRLLMGSGDPGKDRSAGGEGLEHRQQDGLMLCTDELSPLNLTAVTLEQGGRRLLQLELSALQQHPASSR</sequence>
<organism evidence="2 3">
    <name type="scientific">Liparis tanakae</name>
    <name type="common">Tanaka's snailfish</name>
    <dbReference type="NCBI Taxonomy" id="230148"/>
    <lineage>
        <taxon>Eukaryota</taxon>
        <taxon>Metazoa</taxon>
        <taxon>Chordata</taxon>
        <taxon>Craniata</taxon>
        <taxon>Vertebrata</taxon>
        <taxon>Euteleostomi</taxon>
        <taxon>Actinopterygii</taxon>
        <taxon>Neopterygii</taxon>
        <taxon>Teleostei</taxon>
        <taxon>Neoteleostei</taxon>
        <taxon>Acanthomorphata</taxon>
        <taxon>Eupercaria</taxon>
        <taxon>Perciformes</taxon>
        <taxon>Cottioidei</taxon>
        <taxon>Cottales</taxon>
        <taxon>Liparidae</taxon>
        <taxon>Liparis</taxon>
    </lineage>
</organism>
<proteinExistence type="predicted"/>
<gene>
    <name evidence="2" type="ORF">EYF80_052585</name>
</gene>
<evidence type="ECO:0000256" key="1">
    <source>
        <dbReference type="SAM" id="MobiDB-lite"/>
    </source>
</evidence>
<feature type="compositionally biased region" description="Basic and acidic residues" evidence="1">
    <location>
        <begin position="55"/>
        <end position="69"/>
    </location>
</feature>
<evidence type="ECO:0000313" key="3">
    <source>
        <dbReference type="Proteomes" id="UP000314294"/>
    </source>
</evidence>
<name>A0A4Z2F8Y3_9TELE</name>
<reference evidence="2 3" key="1">
    <citation type="submission" date="2019-03" db="EMBL/GenBank/DDBJ databases">
        <title>First draft genome of Liparis tanakae, snailfish: a comprehensive survey of snailfish specific genes.</title>
        <authorList>
            <person name="Kim W."/>
            <person name="Song I."/>
            <person name="Jeong J.-H."/>
            <person name="Kim D."/>
            <person name="Kim S."/>
            <person name="Ryu S."/>
            <person name="Song J.Y."/>
            <person name="Lee S.K."/>
        </authorList>
    </citation>
    <scope>NUCLEOTIDE SEQUENCE [LARGE SCALE GENOMIC DNA]</scope>
    <source>
        <tissue evidence="2">Muscle</tissue>
    </source>
</reference>
<keyword evidence="3" id="KW-1185">Reference proteome</keyword>
<evidence type="ECO:0000313" key="2">
    <source>
        <dbReference type="EMBL" id="TNN37254.1"/>
    </source>
</evidence>
<dbReference type="EMBL" id="SRLO01001513">
    <property type="protein sequence ID" value="TNN37254.1"/>
    <property type="molecule type" value="Genomic_DNA"/>
</dbReference>
<protein>
    <submittedName>
        <fullName evidence="2">Uncharacterized protein</fullName>
    </submittedName>
</protein>
<dbReference type="Proteomes" id="UP000314294">
    <property type="component" value="Unassembled WGS sequence"/>
</dbReference>
<dbReference type="AlphaFoldDB" id="A0A4Z2F8Y3"/>
<comment type="caution">
    <text evidence="2">The sequence shown here is derived from an EMBL/GenBank/DDBJ whole genome shotgun (WGS) entry which is preliminary data.</text>
</comment>
<feature type="region of interest" description="Disordered" evidence="1">
    <location>
        <begin position="1"/>
        <end position="95"/>
    </location>
</feature>